<dbReference type="AlphaFoldDB" id="A0A0E9U569"/>
<dbReference type="EMBL" id="GBXM01048459">
    <property type="protein sequence ID" value="JAH60118.1"/>
    <property type="molecule type" value="Transcribed_RNA"/>
</dbReference>
<evidence type="ECO:0000313" key="1">
    <source>
        <dbReference type="EMBL" id="JAH60118.1"/>
    </source>
</evidence>
<reference evidence="1" key="2">
    <citation type="journal article" date="2015" name="Fish Shellfish Immunol.">
        <title>Early steps in the European eel (Anguilla anguilla)-Vibrio vulnificus interaction in the gills: Role of the RtxA13 toxin.</title>
        <authorList>
            <person name="Callol A."/>
            <person name="Pajuelo D."/>
            <person name="Ebbesson L."/>
            <person name="Teles M."/>
            <person name="MacKenzie S."/>
            <person name="Amaro C."/>
        </authorList>
    </citation>
    <scope>NUCLEOTIDE SEQUENCE</scope>
</reference>
<name>A0A0E9U569_ANGAN</name>
<protein>
    <submittedName>
        <fullName evidence="1">Uncharacterized protein</fullName>
    </submittedName>
</protein>
<reference evidence="1" key="1">
    <citation type="submission" date="2014-11" db="EMBL/GenBank/DDBJ databases">
        <authorList>
            <person name="Amaro Gonzalez C."/>
        </authorList>
    </citation>
    <scope>NUCLEOTIDE SEQUENCE</scope>
</reference>
<accession>A0A0E9U569</accession>
<organism evidence="1">
    <name type="scientific">Anguilla anguilla</name>
    <name type="common">European freshwater eel</name>
    <name type="synonym">Muraena anguilla</name>
    <dbReference type="NCBI Taxonomy" id="7936"/>
    <lineage>
        <taxon>Eukaryota</taxon>
        <taxon>Metazoa</taxon>
        <taxon>Chordata</taxon>
        <taxon>Craniata</taxon>
        <taxon>Vertebrata</taxon>
        <taxon>Euteleostomi</taxon>
        <taxon>Actinopterygii</taxon>
        <taxon>Neopterygii</taxon>
        <taxon>Teleostei</taxon>
        <taxon>Anguilliformes</taxon>
        <taxon>Anguillidae</taxon>
        <taxon>Anguilla</taxon>
    </lineage>
</organism>
<sequence length="44" mass="5316">MILLQLKIEFQNVSDKYFFCQKIFLTPLYHHQPSPFSFLNNVLL</sequence>
<proteinExistence type="predicted"/>